<sequence length="176" mass="19011">MRQLDAYLLEYCPFPSNLVAMSCPQKHRHASEKGASSRPGRSISASAAAVEEPSAAAGEQDAQSQPVAGGQVSGSLTEENLRQLSNTEVFRELPANVLSQPVALSEIGVGNESSGRQDENSSVGSSSISWAIDHFWDDRHNAPFGARPLHENASAFYTARAKFIIRDANQSLRRRS</sequence>
<dbReference type="EMBL" id="JAJHUN010000009">
    <property type="protein sequence ID" value="KAJ4150472.1"/>
    <property type="molecule type" value="Genomic_DNA"/>
</dbReference>
<feature type="region of interest" description="Disordered" evidence="1">
    <location>
        <begin position="29"/>
        <end position="80"/>
    </location>
</feature>
<organism evidence="2 3">
    <name type="scientific">Akanthomyces muscarius</name>
    <name type="common">Entomopathogenic fungus</name>
    <name type="synonym">Lecanicillium muscarium</name>
    <dbReference type="NCBI Taxonomy" id="2231603"/>
    <lineage>
        <taxon>Eukaryota</taxon>
        <taxon>Fungi</taxon>
        <taxon>Dikarya</taxon>
        <taxon>Ascomycota</taxon>
        <taxon>Pezizomycotina</taxon>
        <taxon>Sordariomycetes</taxon>
        <taxon>Hypocreomycetidae</taxon>
        <taxon>Hypocreales</taxon>
        <taxon>Cordycipitaceae</taxon>
        <taxon>Akanthomyces</taxon>
    </lineage>
</organism>
<protein>
    <submittedName>
        <fullName evidence="2">Uncharacterized protein</fullName>
    </submittedName>
</protein>
<dbReference type="RefSeq" id="XP_056052186.1">
    <property type="nucleotide sequence ID" value="XM_056200327.1"/>
</dbReference>
<dbReference type="AlphaFoldDB" id="A0A9W8UJR5"/>
<dbReference type="KEGG" id="amus:LMH87_011221"/>
<gene>
    <name evidence="2" type="ORF">LMH87_011221</name>
</gene>
<dbReference type="GeneID" id="80898380"/>
<evidence type="ECO:0000313" key="2">
    <source>
        <dbReference type="EMBL" id="KAJ4150472.1"/>
    </source>
</evidence>
<comment type="caution">
    <text evidence="2">The sequence shown here is derived from an EMBL/GenBank/DDBJ whole genome shotgun (WGS) entry which is preliminary data.</text>
</comment>
<keyword evidence="3" id="KW-1185">Reference proteome</keyword>
<dbReference type="Proteomes" id="UP001144673">
    <property type="component" value="Chromosome 4"/>
</dbReference>
<accession>A0A9W8UJR5</accession>
<evidence type="ECO:0000313" key="3">
    <source>
        <dbReference type="Proteomes" id="UP001144673"/>
    </source>
</evidence>
<name>A0A9W8UJR5_AKAMU</name>
<reference evidence="2" key="1">
    <citation type="journal article" date="2023" name="Access Microbiol">
        <title>De-novo genome assembly for Akanthomyces muscarius, a biocontrol agent of insect agricultural pests.</title>
        <authorList>
            <person name="Erdos Z."/>
            <person name="Studholme D.J."/>
            <person name="Raymond B."/>
            <person name="Sharma M."/>
        </authorList>
    </citation>
    <scope>NUCLEOTIDE SEQUENCE</scope>
    <source>
        <strain evidence="2">Ve6</strain>
    </source>
</reference>
<feature type="compositionally biased region" description="Low complexity" evidence="1">
    <location>
        <begin position="44"/>
        <end position="59"/>
    </location>
</feature>
<dbReference type="PROSITE" id="PS51257">
    <property type="entry name" value="PROKAR_LIPOPROTEIN"/>
    <property type="match status" value="1"/>
</dbReference>
<evidence type="ECO:0000256" key="1">
    <source>
        <dbReference type="SAM" id="MobiDB-lite"/>
    </source>
</evidence>
<proteinExistence type="predicted"/>